<gene>
    <name evidence="1" type="ORF">NOCA150204</name>
</gene>
<proteinExistence type="predicted"/>
<dbReference type="InterPro" id="IPR008928">
    <property type="entry name" value="6-hairpin_glycosidase_sf"/>
</dbReference>
<evidence type="ECO:0008006" key="2">
    <source>
        <dbReference type="Google" id="ProtNLM"/>
    </source>
</evidence>
<reference evidence="1" key="1">
    <citation type="submission" date="2015-08" db="EMBL/GenBank/DDBJ databases">
        <authorList>
            <person name="Babu N.S."/>
            <person name="Beckwith C.J."/>
            <person name="Beseler K.G."/>
            <person name="Brison A."/>
            <person name="Carone J.V."/>
            <person name="Caskin T.P."/>
            <person name="Diamond M."/>
            <person name="Durham M.E."/>
            <person name="Foxe J.M."/>
            <person name="Go M."/>
            <person name="Henderson B.A."/>
            <person name="Jones I.B."/>
            <person name="McGettigan J.A."/>
            <person name="Micheletti S.J."/>
            <person name="Nasrallah M.E."/>
            <person name="Ortiz D."/>
            <person name="Piller C.R."/>
            <person name="Privatt S.R."/>
            <person name="Schneider S.L."/>
            <person name="Sharp S."/>
            <person name="Smith T.C."/>
            <person name="Stanton J.D."/>
            <person name="Ullery H.E."/>
            <person name="Wilson R.J."/>
            <person name="Serrano M.G."/>
            <person name="Buck G."/>
            <person name="Lee V."/>
            <person name="Wang Y."/>
            <person name="Carvalho R."/>
            <person name="Voegtly L."/>
            <person name="Shi R."/>
            <person name="Duckworth R."/>
            <person name="Johnson A."/>
            <person name="Loviza R."/>
            <person name="Walstead R."/>
            <person name="Shah Z."/>
            <person name="Kiflezghi M."/>
            <person name="Wade K."/>
            <person name="Ball S.L."/>
            <person name="Bradley K.W."/>
            <person name="Asai D.J."/>
            <person name="Bowman C.A."/>
            <person name="Russell D.A."/>
            <person name="Pope W.H."/>
            <person name="Jacobs-Sera D."/>
            <person name="Hendrix R.W."/>
            <person name="Hatfull G.F."/>
        </authorList>
    </citation>
    <scope>NUCLEOTIDE SEQUENCE</scope>
</reference>
<dbReference type="EMBL" id="CZKB01000025">
    <property type="protein sequence ID" value="CUR61904.1"/>
    <property type="molecule type" value="Genomic_DNA"/>
</dbReference>
<dbReference type="InterPro" id="IPR012341">
    <property type="entry name" value="6hp_glycosidase-like_sf"/>
</dbReference>
<dbReference type="AlphaFoldDB" id="A0A2P2CIU2"/>
<name>A0A2P2CIU2_9ZZZZ</name>
<sequence>MSTTPAIEDILTRSQVEQTAATIAAVQEPSGAIPWSVGEHTDVWNHVESAMALVVGGQRAAAERAYAWVRDTQRADGSWPMKIVDGVVEDPSGETNMSAYVAVGVWHHWLVLRDEAFVRRMWPTVRRALDFVVAMQLPFGGVAWSQEWHDGEPAKVNEEALLAGSSSIHHSLRAGVALAELVGEPQVEWELAGGRLGHALREHRDRFLDKSTFSMDWYYPVLGGAVRGEAAYDLLAERWDAFVEPGLGIRCVSVNQWVTGAETCELVMALEAIGDRARALRLLADMQHLRTDEGSYWTGYVWPDEVNWPHEQTTYTAAAVVLAVDALSDGTPGADIMRGTTLAPDFAEIGLECGCRPDDGSGEKVAGVTRRTA</sequence>
<organism evidence="1">
    <name type="scientific">metagenome</name>
    <dbReference type="NCBI Taxonomy" id="256318"/>
    <lineage>
        <taxon>unclassified sequences</taxon>
        <taxon>metagenomes</taxon>
    </lineage>
</organism>
<dbReference type="SUPFAM" id="SSF48208">
    <property type="entry name" value="Six-hairpin glycosidases"/>
    <property type="match status" value="1"/>
</dbReference>
<protein>
    <recommendedName>
        <fullName evidence="2">Prenyltransferase</fullName>
    </recommendedName>
</protein>
<evidence type="ECO:0000313" key="1">
    <source>
        <dbReference type="EMBL" id="CUR61904.1"/>
    </source>
</evidence>
<dbReference type="Gene3D" id="1.50.10.10">
    <property type="match status" value="1"/>
</dbReference>
<dbReference type="GO" id="GO:0005975">
    <property type="term" value="P:carbohydrate metabolic process"/>
    <property type="evidence" value="ECO:0007669"/>
    <property type="project" value="InterPro"/>
</dbReference>
<accession>A0A2P2CIU2</accession>